<keyword evidence="6" id="KW-0812">Transmembrane</keyword>
<keyword evidence="6" id="KW-1133">Transmembrane helix</keyword>
<protein>
    <recommendedName>
        <fullName evidence="7">HYDIN/VesB/CFA65-like Ig-like domain-containing protein</fullName>
    </recommendedName>
</protein>
<proteinExistence type="predicted"/>
<evidence type="ECO:0000313" key="9">
    <source>
        <dbReference type="EMBL" id="VFK43190.1"/>
    </source>
</evidence>
<dbReference type="InterPro" id="IPR053879">
    <property type="entry name" value="HYDIN_VesB_CFA65-like_Ig"/>
</dbReference>
<dbReference type="EMBL" id="CAADFR010000030">
    <property type="protein sequence ID" value="VFK38904.1"/>
    <property type="molecule type" value="Genomic_DNA"/>
</dbReference>
<dbReference type="Gene3D" id="2.60.40.10">
    <property type="entry name" value="Immunoglobulins"/>
    <property type="match status" value="1"/>
</dbReference>
<organism evidence="8">
    <name type="scientific">Candidatus Kentrum sp. SD</name>
    <dbReference type="NCBI Taxonomy" id="2126332"/>
    <lineage>
        <taxon>Bacteria</taxon>
        <taxon>Pseudomonadati</taxon>
        <taxon>Pseudomonadota</taxon>
        <taxon>Gammaproteobacteria</taxon>
        <taxon>Candidatus Kentrum</taxon>
    </lineage>
</organism>
<name>A0A450YBN6_9GAMM</name>
<evidence type="ECO:0000256" key="1">
    <source>
        <dbReference type="ARBA" id="ARBA00004138"/>
    </source>
</evidence>
<keyword evidence="5" id="KW-0966">Cell projection</keyword>
<accession>A0A450YBN6</accession>
<keyword evidence="3" id="KW-0963">Cytoplasm</keyword>
<dbReference type="Pfam" id="PF22544">
    <property type="entry name" value="HYDIN_VesB_CFA65-like_Ig"/>
    <property type="match status" value="1"/>
</dbReference>
<feature type="transmembrane region" description="Helical" evidence="6">
    <location>
        <begin position="67"/>
        <end position="90"/>
    </location>
</feature>
<evidence type="ECO:0000256" key="3">
    <source>
        <dbReference type="ARBA" id="ARBA00022490"/>
    </source>
</evidence>
<evidence type="ECO:0000259" key="7">
    <source>
        <dbReference type="Pfam" id="PF22544"/>
    </source>
</evidence>
<gene>
    <name evidence="9" type="ORF">BECKSD772E_GA0070983_102312</name>
    <name evidence="8" type="ORF">BECKSD772F_GA0070984_103012</name>
</gene>
<dbReference type="EMBL" id="CAADFU010000023">
    <property type="protein sequence ID" value="VFK43190.1"/>
    <property type="molecule type" value="Genomic_DNA"/>
</dbReference>
<sequence length="211" mass="21988">MATIRYYRCENEYGADPCEYAKDNRKIPEGEVSAPLDGSNPKCPGKTASGAPCGQPLIAIPGRSKGLPLPIIGAVVGGVILVGLLVFMLIGGSGAPGIAVSPESLVIPKAKSGNPASATIMITNPGDGELVIDRIEANPVAFSAALANIEVEASGAATLTVTFDSPSTDMMEGVLILHHNATDAPTRVPLVANQDPWWVYRRLEQSSTILR</sequence>
<feature type="domain" description="HYDIN/VesB/CFA65-like Ig-like" evidence="7">
    <location>
        <begin position="99"/>
        <end position="183"/>
    </location>
</feature>
<keyword evidence="4" id="KW-0969">Cilium</keyword>
<keyword evidence="6" id="KW-0472">Membrane</keyword>
<dbReference type="AlphaFoldDB" id="A0A450YBN6"/>
<dbReference type="InterPro" id="IPR013783">
    <property type="entry name" value="Ig-like_fold"/>
</dbReference>
<evidence type="ECO:0000313" key="8">
    <source>
        <dbReference type="EMBL" id="VFK38904.1"/>
    </source>
</evidence>
<reference evidence="8" key="1">
    <citation type="submission" date="2019-02" db="EMBL/GenBank/DDBJ databases">
        <authorList>
            <person name="Gruber-Vodicka R. H."/>
            <person name="Seah K. B. B."/>
        </authorList>
    </citation>
    <scope>NUCLEOTIDE SEQUENCE</scope>
    <source>
        <strain evidence="9">BECK_S1320</strain>
        <strain evidence="8">BECK_S1321</strain>
    </source>
</reference>
<evidence type="ECO:0000256" key="4">
    <source>
        <dbReference type="ARBA" id="ARBA00023069"/>
    </source>
</evidence>
<evidence type="ECO:0000256" key="2">
    <source>
        <dbReference type="ARBA" id="ARBA00004496"/>
    </source>
</evidence>
<evidence type="ECO:0000256" key="5">
    <source>
        <dbReference type="ARBA" id="ARBA00023273"/>
    </source>
</evidence>
<evidence type="ECO:0000256" key="6">
    <source>
        <dbReference type="SAM" id="Phobius"/>
    </source>
</evidence>
<comment type="subcellular location">
    <subcellularLocation>
        <location evidence="1">Cell projection</location>
        <location evidence="1">Cilium</location>
    </subcellularLocation>
    <subcellularLocation>
        <location evidence="2">Cytoplasm</location>
    </subcellularLocation>
</comment>